<dbReference type="InterPro" id="IPR006565">
    <property type="entry name" value="BTP"/>
</dbReference>
<dbReference type="InterPro" id="IPR009072">
    <property type="entry name" value="Histone-fold"/>
</dbReference>
<keyword evidence="2" id="KW-0805">Transcription regulation</keyword>
<organism evidence="6 7">
    <name type="scientific">Molorchus minor</name>
    <dbReference type="NCBI Taxonomy" id="1323400"/>
    <lineage>
        <taxon>Eukaryota</taxon>
        <taxon>Metazoa</taxon>
        <taxon>Ecdysozoa</taxon>
        <taxon>Arthropoda</taxon>
        <taxon>Hexapoda</taxon>
        <taxon>Insecta</taxon>
        <taxon>Pterygota</taxon>
        <taxon>Neoptera</taxon>
        <taxon>Endopterygota</taxon>
        <taxon>Coleoptera</taxon>
        <taxon>Polyphaga</taxon>
        <taxon>Cucujiformia</taxon>
        <taxon>Chrysomeloidea</taxon>
        <taxon>Cerambycidae</taxon>
        <taxon>Lamiinae</taxon>
        <taxon>Monochamini</taxon>
        <taxon>Molorchus</taxon>
    </lineage>
</organism>
<name>A0ABQ9K4X4_9CUCU</name>
<dbReference type="Gene3D" id="1.10.20.10">
    <property type="entry name" value="Histone, subunit A"/>
    <property type="match status" value="1"/>
</dbReference>
<proteinExistence type="predicted"/>
<accession>A0ABQ9K4X4</accession>
<dbReference type="CDD" id="cd06847">
    <property type="entry name" value="HFD_SUPT7L"/>
    <property type="match status" value="1"/>
</dbReference>
<keyword evidence="4" id="KW-0539">Nucleus</keyword>
<reference evidence="6" key="1">
    <citation type="journal article" date="2023" name="Insect Mol. Biol.">
        <title>Genome sequencing provides insights into the evolution of gene families encoding plant cell wall-degrading enzymes in longhorned beetles.</title>
        <authorList>
            <person name="Shin N.R."/>
            <person name="Okamura Y."/>
            <person name="Kirsch R."/>
            <person name="Pauchet Y."/>
        </authorList>
    </citation>
    <scope>NUCLEOTIDE SEQUENCE</scope>
    <source>
        <strain evidence="6">MMC_N1</strain>
    </source>
</reference>
<evidence type="ECO:0000313" key="7">
    <source>
        <dbReference type="Proteomes" id="UP001162164"/>
    </source>
</evidence>
<feature type="domain" description="Bromodomain associated" evidence="5">
    <location>
        <begin position="42"/>
        <end position="113"/>
    </location>
</feature>
<sequence>MPVMPEIDVKHKTNSLNFMPTNSTTFSSEQTVNIPELSEPVLRNIVTKCVAIMFAHVGFETTHQSVLDVMTDVLENFFQIICQRIVECVEAEERGNGGDFPNVVEKVLTEMGMGGVKGLDDYYQNRVVKYINVLQKRCKELNDRYAVLLIPKAPSPVDSKLIRVKVEEDQNFDGNRQCRSTFGDFRRRTFSFRHGIPVIKYSGSRRKIKFVDLILSRTDI</sequence>
<evidence type="ECO:0000259" key="5">
    <source>
        <dbReference type="Pfam" id="PF07524"/>
    </source>
</evidence>
<dbReference type="PANTHER" id="PTHR28598">
    <property type="entry name" value="STAGA COMPLEX 65 SUBUNIT GAMMA"/>
    <property type="match status" value="1"/>
</dbReference>
<comment type="subcellular location">
    <subcellularLocation>
        <location evidence="1">Nucleus</location>
    </subcellularLocation>
</comment>
<dbReference type="Pfam" id="PF07524">
    <property type="entry name" value="Bromo_TP"/>
    <property type="match status" value="1"/>
</dbReference>
<evidence type="ECO:0000313" key="6">
    <source>
        <dbReference type="EMBL" id="KAJ8985653.1"/>
    </source>
</evidence>
<dbReference type="Proteomes" id="UP001162164">
    <property type="component" value="Unassembled WGS sequence"/>
</dbReference>
<evidence type="ECO:0000256" key="4">
    <source>
        <dbReference type="ARBA" id="ARBA00023242"/>
    </source>
</evidence>
<evidence type="ECO:0000256" key="1">
    <source>
        <dbReference type="ARBA" id="ARBA00004123"/>
    </source>
</evidence>
<comment type="caution">
    <text evidence="6">The sequence shown here is derived from an EMBL/GenBank/DDBJ whole genome shotgun (WGS) entry which is preliminary data.</text>
</comment>
<keyword evidence="3" id="KW-0804">Transcription</keyword>
<keyword evidence="7" id="KW-1185">Reference proteome</keyword>
<gene>
    <name evidence="6" type="ORF">NQ317_015149</name>
</gene>
<evidence type="ECO:0000256" key="3">
    <source>
        <dbReference type="ARBA" id="ARBA00023163"/>
    </source>
</evidence>
<evidence type="ECO:0000256" key="2">
    <source>
        <dbReference type="ARBA" id="ARBA00023015"/>
    </source>
</evidence>
<dbReference type="InterPro" id="IPR039460">
    <property type="entry name" value="SUPT7L/Spt7"/>
</dbReference>
<dbReference type="PANTHER" id="PTHR28598:SF1">
    <property type="entry name" value="STAGA COMPLEX 65 SUBUNIT GAMMA"/>
    <property type="match status" value="1"/>
</dbReference>
<dbReference type="EMBL" id="JAPWTJ010000010">
    <property type="protein sequence ID" value="KAJ8985653.1"/>
    <property type="molecule type" value="Genomic_DNA"/>
</dbReference>
<protein>
    <recommendedName>
        <fullName evidence="5">Bromodomain associated domain-containing protein</fullName>
    </recommendedName>
</protein>